<dbReference type="AlphaFoldDB" id="A0A2W7TY93"/>
<evidence type="ECO:0000256" key="1">
    <source>
        <dbReference type="ARBA" id="ARBA00006534"/>
    </source>
</evidence>
<keyword evidence="5" id="KW-0732">Signal</keyword>
<keyword evidence="7" id="KW-1185">Reference proteome</keyword>
<feature type="signal peptide" evidence="5">
    <location>
        <begin position="1"/>
        <end position="18"/>
    </location>
</feature>
<reference evidence="6 7" key="1">
    <citation type="submission" date="2018-06" db="EMBL/GenBank/DDBJ databases">
        <title>Flavobacterium sp IMCC34762, genome.</title>
        <authorList>
            <person name="Joung Y."/>
            <person name="Cho J."/>
            <person name="Song J."/>
        </authorList>
    </citation>
    <scope>NUCLEOTIDE SEQUENCE [LARGE SCALE GENOMIC DNA]</scope>
    <source>
        <strain evidence="6 7">IMCC34762</strain>
    </source>
</reference>
<evidence type="ECO:0000313" key="6">
    <source>
        <dbReference type="EMBL" id="PZX94336.1"/>
    </source>
</evidence>
<dbReference type="SUPFAM" id="SSF52317">
    <property type="entry name" value="Class I glutamine amidotransferase-like"/>
    <property type="match status" value="1"/>
</dbReference>
<dbReference type="Pfam" id="PF03575">
    <property type="entry name" value="Peptidase_S51"/>
    <property type="match status" value="1"/>
</dbReference>
<dbReference type="PROSITE" id="PS51257">
    <property type="entry name" value="PROKAR_LIPOPROTEIN"/>
    <property type="match status" value="1"/>
</dbReference>
<sequence>MKTIICISLLALCSCASDNDSNVPESTLPEAVVPRVKNYTSYFAGNKTDSKNKALGGICLMGGATENDEAMKWFLKRANGGDVLVLRTSGTDGYNSYLYSSLGVKVNSVETILFKNSAASSDSEILVKIKNAEAIWFAGGDQWDYISYWRNSPVSKAINDAIAQNNIIIGGTSAGMAIQGGFYFSAQKGTITSSEALQNPFDSKLTVSNEPFLDNSILKNVITDTHYDNPNRKGRHIAFIARIITDYDISAKGIACDEYTSVCIDEKGIARIFGSYPAKEDVAYFIKPNADIPNNKPELCSPNKALEWNLDKKAITVYEVKGTNDGKNTFNLNNWTEGNGGIWKNWYVENGTLAELIAL</sequence>
<comment type="similarity">
    <text evidence="1">Belongs to the peptidase S51 family.</text>
</comment>
<dbReference type="PANTHER" id="PTHR36175:SF1">
    <property type="entry name" value="CYANOPHYCINASE"/>
    <property type="match status" value="1"/>
</dbReference>
<keyword evidence="3" id="KW-0378">Hydrolase</keyword>
<dbReference type="RefSeq" id="WP_111409370.1">
    <property type="nucleotide sequence ID" value="NZ_QKXH01000003.1"/>
</dbReference>
<dbReference type="InterPro" id="IPR005320">
    <property type="entry name" value="Peptidase_S51"/>
</dbReference>
<dbReference type="OrthoDB" id="9799980at2"/>
<dbReference type="CDD" id="cd03145">
    <property type="entry name" value="GAT1_cyanophycinase"/>
    <property type="match status" value="1"/>
</dbReference>
<dbReference type="Gene3D" id="3.40.50.880">
    <property type="match status" value="1"/>
</dbReference>
<name>A0A2W7TY93_9FLAO</name>
<evidence type="ECO:0000256" key="4">
    <source>
        <dbReference type="ARBA" id="ARBA00022825"/>
    </source>
</evidence>
<dbReference type="GO" id="GO:0008236">
    <property type="term" value="F:serine-type peptidase activity"/>
    <property type="evidence" value="ECO:0007669"/>
    <property type="project" value="UniProtKB-KW"/>
</dbReference>
<dbReference type="EMBL" id="QKXH01000003">
    <property type="protein sequence ID" value="PZX94336.1"/>
    <property type="molecule type" value="Genomic_DNA"/>
</dbReference>
<evidence type="ECO:0000256" key="3">
    <source>
        <dbReference type="ARBA" id="ARBA00022801"/>
    </source>
</evidence>
<evidence type="ECO:0000256" key="5">
    <source>
        <dbReference type="SAM" id="SignalP"/>
    </source>
</evidence>
<comment type="caution">
    <text evidence="6">The sequence shown here is derived from an EMBL/GenBank/DDBJ whole genome shotgun (WGS) entry which is preliminary data.</text>
</comment>
<feature type="chain" id="PRO_5015895006" evidence="5">
    <location>
        <begin position="19"/>
        <end position="359"/>
    </location>
</feature>
<keyword evidence="4" id="KW-0720">Serine protease</keyword>
<dbReference type="PANTHER" id="PTHR36175">
    <property type="entry name" value="CYANOPHYCINASE"/>
    <property type="match status" value="1"/>
</dbReference>
<gene>
    <name evidence="6" type="ORF">DOS84_06850</name>
</gene>
<evidence type="ECO:0000256" key="2">
    <source>
        <dbReference type="ARBA" id="ARBA00022670"/>
    </source>
</evidence>
<evidence type="ECO:0000313" key="7">
    <source>
        <dbReference type="Proteomes" id="UP000249177"/>
    </source>
</evidence>
<keyword evidence="2" id="KW-0645">Protease</keyword>
<dbReference type="Proteomes" id="UP000249177">
    <property type="component" value="Unassembled WGS sequence"/>
</dbReference>
<accession>A0A2W7TY93</accession>
<dbReference type="InterPro" id="IPR029062">
    <property type="entry name" value="Class_I_gatase-like"/>
</dbReference>
<proteinExistence type="inferred from homology"/>
<organism evidence="6 7">
    <name type="scientific">Flavobacterium aquariorum</name>
    <dbReference type="NCBI Taxonomy" id="2217670"/>
    <lineage>
        <taxon>Bacteria</taxon>
        <taxon>Pseudomonadati</taxon>
        <taxon>Bacteroidota</taxon>
        <taxon>Flavobacteriia</taxon>
        <taxon>Flavobacteriales</taxon>
        <taxon>Flavobacteriaceae</taxon>
        <taxon>Flavobacterium</taxon>
    </lineage>
</organism>
<protein>
    <submittedName>
        <fullName evidence="6">Cyanophycinase</fullName>
    </submittedName>
</protein>
<dbReference type="GO" id="GO:0006508">
    <property type="term" value="P:proteolysis"/>
    <property type="evidence" value="ECO:0007669"/>
    <property type="project" value="UniProtKB-KW"/>
</dbReference>